<accession>A0A3N1D617</accession>
<dbReference type="InterPro" id="IPR016181">
    <property type="entry name" value="Acyl_CoA_acyltransferase"/>
</dbReference>
<dbReference type="InterPro" id="IPR000182">
    <property type="entry name" value="GNAT_dom"/>
</dbReference>
<dbReference type="Proteomes" id="UP000272400">
    <property type="component" value="Unassembled WGS sequence"/>
</dbReference>
<protein>
    <submittedName>
        <fullName evidence="2">Acetyltransferase (GNAT) family protein</fullName>
    </submittedName>
</protein>
<feature type="domain" description="N-acetyltransferase" evidence="1">
    <location>
        <begin position="2"/>
        <end position="171"/>
    </location>
</feature>
<dbReference type="GO" id="GO:0016747">
    <property type="term" value="F:acyltransferase activity, transferring groups other than amino-acyl groups"/>
    <property type="evidence" value="ECO:0007669"/>
    <property type="project" value="InterPro"/>
</dbReference>
<dbReference type="SUPFAM" id="SSF55729">
    <property type="entry name" value="Acyl-CoA N-acyltransferases (Nat)"/>
    <property type="match status" value="1"/>
</dbReference>
<evidence type="ECO:0000259" key="1">
    <source>
        <dbReference type="PROSITE" id="PS51186"/>
    </source>
</evidence>
<comment type="caution">
    <text evidence="2">The sequence shown here is derived from an EMBL/GenBank/DDBJ whole genome shotgun (WGS) entry which is preliminary data.</text>
</comment>
<dbReference type="OrthoDB" id="4536199at2"/>
<dbReference type="EMBL" id="RJKE01000001">
    <property type="protein sequence ID" value="ROO88991.1"/>
    <property type="molecule type" value="Genomic_DNA"/>
</dbReference>
<dbReference type="CDD" id="cd04301">
    <property type="entry name" value="NAT_SF"/>
    <property type="match status" value="1"/>
</dbReference>
<dbReference type="PROSITE" id="PS51186">
    <property type="entry name" value="GNAT"/>
    <property type="match status" value="1"/>
</dbReference>
<dbReference type="AlphaFoldDB" id="A0A3N1D617"/>
<name>A0A3N1D617_9ACTN</name>
<proteinExistence type="predicted"/>
<dbReference type="Pfam" id="PF00583">
    <property type="entry name" value="Acetyltransf_1"/>
    <property type="match status" value="1"/>
</dbReference>
<organism evidence="2 3">
    <name type="scientific">Actinocorallia herbida</name>
    <dbReference type="NCBI Taxonomy" id="58109"/>
    <lineage>
        <taxon>Bacteria</taxon>
        <taxon>Bacillati</taxon>
        <taxon>Actinomycetota</taxon>
        <taxon>Actinomycetes</taxon>
        <taxon>Streptosporangiales</taxon>
        <taxon>Thermomonosporaceae</taxon>
        <taxon>Actinocorallia</taxon>
    </lineage>
</organism>
<sequence length="179" mass="19607">MPDFARLDGPSTLAVLAEIQRVYAAAFPGHPLTGHARRAGQAAASPGFATVTARERGRLVGFACGLPLQAPTTWWHGLRPARPPSWTTETGARTFAVLDLGVLPAHRGTGTGRRLVDGLLAYRAEERATLATAPDKPDIQRMYQRWGWRLVGRVPGGPEEAQPFYYLYVLPLRVRTTRP</sequence>
<evidence type="ECO:0000313" key="2">
    <source>
        <dbReference type="EMBL" id="ROO88991.1"/>
    </source>
</evidence>
<keyword evidence="3" id="KW-1185">Reference proteome</keyword>
<dbReference type="RefSeq" id="WP_123668157.1">
    <property type="nucleotide sequence ID" value="NZ_RJKE01000001.1"/>
</dbReference>
<gene>
    <name evidence="2" type="ORF">EDD29_6678</name>
</gene>
<dbReference type="Gene3D" id="3.40.630.30">
    <property type="match status" value="1"/>
</dbReference>
<keyword evidence="2" id="KW-0808">Transferase</keyword>
<evidence type="ECO:0000313" key="3">
    <source>
        <dbReference type="Proteomes" id="UP000272400"/>
    </source>
</evidence>
<reference evidence="2 3" key="1">
    <citation type="submission" date="2018-11" db="EMBL/GenBank/DDBJ databases">
        <title>Sequencing the genomes of 1000 actinobacteria strains.</title>
        <authorList>
            <person name="Klenk H.-P."/>
        </authorList>
    </citation>
    <scope>NUCLEOTIDE SEQUENCE [LARGE SCALE GENOMIC DNA]</scope>
    <source>
        <strain evidence="2 3">DSM 44254</strain>
    </source>
</reference>